<dbReference type="AlphaFoldDB" id="A0AAD2CHQ3"/>
<comment type="caution">
    <text evidence="1">The sequence shown here is derived from an EMBL/GenBank/DDBJ whole genome shotgun (WGS) entry which is preliminary data.</text>
</comment>
<protein>
    <submittedName>
        <fullName evidence="1">Uncharacterized protein</fullName>
    </submittedName>
</protein>
<keyword evidence="2" id="KW-1185">Reference proteome</keyword>
<evidence type="ECO:0000313" key="2">
    <source>
        <dbReference type="Proteomes" id="UP001295423"/>
    </source>
</evidence>
<name>A0AAD2CHQ3_9STRA</name>
<sequence length="108" mass="12552">MEDITDEDPETAYDLLVTRKQMPIPKEFLDITWDGSSAREVLRLVIDRIKILANSEEPEKIWKCRRSSGTLWTIGAWQTRSSGEISFQRTSENLRFSLRHLPDVGFPE</sequence>
<gene>
    <name evidence="1" type="ORF">CYCCA115_LOCUS3156</name>
</gene>
<reference evidence="1" key="1">
    <citation type="submission" date="2023-08" db="EMBL/GenBank/DDBJ databases">
        <authorList>
            <person name="Audoor S."/>
            <person name="Bilcke G."/>
        </authorList>
    </citation>
    <scope>NUCLEOTIDE SEQUENCE</scope>
</reference>
<evidence type="ECO:0000313" key="1">
    <source>
        <dbReference type="EMBL" id="CAJ1933090.1"/>
    </source>
</evidence>
<accession>A0AAD2CHQ3</accession>
<organism evidence="1 2">
    <name type="scientific">Cylindrotheca closterium</name>
    <dbReference type="NCBI Taxonomy" id="2856"/>
    <lineage>
        <taxon>Eukaryota</taxon>
        <taxon>Sar</taxon>
        <taxon>Stramenopiles</taxon>
        <taxon>Ochrophyta</taxon>
        <taxon>Bacillariophyta</taxon>
        <taxon>Bacillariophyceae</taxon>
        <taxon>Bacillariophycidae</taxon>
        <taxon>Bacillariales</taxon>
        <taxon>Bacillariaceae</taxon>
        <taxon>Cylindrotheca</taxon>
    </lineage>
</organism>
<dbReference type="EMBL" id="CAKOGP040000237">
    <property type="protein sequence ID" value="CAJ1933090.1"/>
    <property type="molecule type" value="Genomic_DNA"/>
</dbReference>
<dbReference type="Proteomes" id="UP001295423">
    <property type="component" value="Unassembled WGS sequence"/>
</dbReference>
<proteinExistence type="predicted"/>